<dbReference type="Gene3D" id="3.40.50.1220">
    <property type="entry name" value="TPP-binding domain"/>
    <property type="match status" value="1"/>
</dbReference>
<dbReference type="GO" id="GO:0017136">
    <property type="term" value="F:histone deacetylase activity, NAD-dependent"/>
    <property type="evidence" value="ECO:0007669"/>
    <property type="project" value="TreeGrafter"/>
</dbReference>
<proteinExistence type="predicted"/>
<feature type="binding site" evidence="4">
    <location>
        <position position="131"/>
    </location>
    <ligand>
        <name>Zn(2+)</name>
        <dbReference type="ChEBI" id="CHEBI:29105"/>
    </ligand>
</feature>
<name>A0A1M6DT12_9FIRM</name>
<evidence type="ECO:0000256" key="1">
    <source>
        <dbReference type="ARBA" id="ARBA00012928"/>
    </source>
</evidence>
<keyword evidence="4" id="KW-0479">Metal-binding</keyword>
<evidence type="ECO:0000256" key="3">
    <source>
        <dbReference type="ARBA" id="ARBA00023027"/>
    </source>
</evidence>
<gene>
    <name evidence="6" type="ORF">SAMN02745176_01270</name>
</gene>
<keyword evidence="4" id="KW-0862">Zinc</keyword>
<dbReference type="PANTHER" id="PTHR11085:SF10">
    <property type="entry name" value="NAD-DEPENDENT PROTEIN DEACYLASE SIRTUIN-5, MITOCHONDRIAL-RELATED"/>
    <property type="match status" value="1"/>
</dbReference>
<feature type="active site" description="Proton acceptor" evidence="4">
    <location>
        <position position="123"/>
    </location>
</feature>
<dbReference type="Gene3D" id="3.30.1600.10">
    <property type="entry name" value="SIR2/SIRT2 'Small Domain"/>
    <property type="match status" value="1"/>
</dbReference>
<reference evidence="6 7" key="1">
    <citation type="submission" date="2016-11" db="EMBL/GenBank/DDBJ databases">
        <authorList>
            <person name="Jaros S."/>
            <person name="Januszkiewicz K."/>
            <person name="Wedrychowicz H."/>
        </authorList>
    </citation>
    <scope>NUCLEOTIDE SEQUENCE [LARGE SCALE GENOMIC DNA]</scope>
    <source>
        <strain evidence="6 7">DSM 19022</strain>
    </source>
</reference>
<dbReference type="InterPro" id="IPR026590">
    <property type="entry name" value="Ssirtuin_cat_dom"/>
</dbReference>
<dbReference type="RefSeq" id="WP_207648321.1">
    <property type="nucleotide sequence ID" value="NZ_FQZS01000007.1"/>
</dbReference>
<dbReference type="NCBIfam" id="NF001753">
    <property type="entry name" value="PRK00481.1-3"/>
    <property type="match status" value="1"/>
</dbReference>
<keyword evidence="7" id="KW-1185">Reference proteome</keyword>
<dbReference type="Pfam" id="PF02146">
    <property type="entry name" value="SIR2"/>
    <property type="match status" value="1"/>
</dbReference>
<keyword evidence="3" id="KW-0520">NAD</keyword>
<feature type="domain" description="Deacetylase sirtuin-type" evidence="5">
    <location>
        <begin position="2"/>
        <end position="245"/>
    </location>
</feature>
<evidence type="ECO:0000313" key="6">
    <source>
        <dbReference type="EMBL" id="SHI76279.1"/>
    </source>
</evidence>
<dbReference type="PROSITE" id="PS50305">
    <property type="entry name" value="SIRTUIN"/>
    <property type="match status" value="1"/>
</dbReference>
<keyword evidence="2" id="KW-0808">Transferase</keyword>
<evidence type="ECO:0000259" key="5">
    <source>
        <dbReference type="PROSITE" id="PS50305"/>
    </source>
</evidence>
<dbReference type="STRING" id="1122184.SAMN02745176_01270"/>
<feature type="binding site" evidence="4">
    <location>
        <position position="149"/>
    </location>
    <ligand>
        <name>Zn(2+)</name>
        <dbReference type="ChEBI" id="CHEBI:29105"/>
    </ligand>
</feature>
<dbReference type="InterPro" id="IPR029035">
    <property type="entry name" value="DHS-like_NAD/FAD-binding_dom"/>
</dbReference>
<dbReference type="AlphaFoldDB" id="A0A1M6DT12"/>
<dbReference type="InterPro" id="IPR003000">
    <property type="entry name" value="Sirtuin"/>
</dbReference>
<dbReference type="GO" id="GO:0070403">
    <property type="term" value="F:NAD+ binding"/>
    <property type="evidence" value="ECO:0007669"/>
    <property type="project" value="InterPro"/>
</dbReference>
<dbReference type="InterPro" id="IPR050134">
    <property type="entry name" value="NAD-dep_sirtuin_deacylases"/>
</dbReference>
<dbReference type="Proteomes" id="UP000184442">
    <property type="component" value="Unassembled WGS sequence"/>
</dbReference>
<dbReference type="EC" id="2.3.1.286" evidence="1"/>
<dbReference type="EMBL" id="FQZS01000007">
    <property type="protein sequence ID" value="SHI76279.1"/>
    <property type="molecule type" value="Genomic_DNA"/>
</dbReference>
<dbReference type="SUPFAM" id="SSF52467">
    <property type="entry name" value="DHS-like NAD/FAD-binding domain"/>
    <property type="match status" value="1"/>
</dbReference>
<dbReference type="InterPro" id="IPR026591">
    <property type="entry name" value="Sirtuin_cat_small_dom_sf"/>
</dbReference>
<evidence type="ECO:0000313" key="7">
    <source>
        <dbReference type="Proteomes" id="UP000184442"/>
    </source>
</evidence>
<dbReference type="GO" id="GO:0046872">
    <property type="term" value="F:metal ion binding"/>
    <property type="evidence" value="ECO:0007669"/>
    <property type="project" value="UniProtKB-KW"/>
</dbReference>
<evidence type="ECO:0000256" key="4">
    <source>
        <dbReference type="PROSITE-ProRule" id="PRU00236"/>
    </source>
</evidence>
<organism evidence="6 7">
    <name type="scientific">Lutispora thermophila DSM 19022</name>
    <dbReference type="NCBI Taxonomy" id="1122184"/>
    <lineage>
        <taxon>Bacteria</taxon>
        <taxon>Bacillati</taxon>
        <taxon>Bacillota</taxon>
        <taxon>Clostridia</taxon>
        <taxon>Lutisporales</taxon>
        <taxon>Lutisporaceae</taxon>
        <taxon>Lutispora</taxon>
    </lineage>
</organism>
<dbReference type="CDD" id="cd01407">
    <property type="entry name" value="SIR2-fam"/>
    <property type="match status" value="1"/>
</dbReference>
<sequence>MSLNDEKKLTLLASWIKESRHTVVLTGAGMSTESGIPDFRSSKGLWRNIDPRTVASKDALDNNYELFRDFYTMRIENLRDCKPHEGHKILADWERRGFISCIATQNVDGLHHMAGSEKIYELHGNIRTIRCEDCDAPAEMTEFLERKPCPNCGGKLRPNVVLFGESLPYTELYNATQEISKAELVIVIGTSLQVYPVSQLPDLCKGKKVYINLDVDIHSHQFDLVIKGSARDVLTRTNTLLQEVG</sequence>
<feature type="binding site" evidence="4">
    <location>
        <position position="134"/>
    </location>
    <ligand>
        <name>Zn(2+)</name>
        <dbReference type="ChEBI" id="CHEBI:29105"/>
    </ligand>
</feature>
<dbReference type="PANTHER" id="PTHR11085">
    <property type="entry name" value="NAD-DEPENDENT PROTEIN DEACYLASE SIRTUIN-5, MITOCHONDRIAL-RELATED"/>
    <property type="match status" value="1"/>
</dbReference>
<protein>
    <recommendedName>
        <fullName evidence="1">protein acetyllysine N-acetyltransferase</fullName>
        <ecNumber evidence="1">2.3.1.286</ecNumber>
    </recommendedName>
</protein>
<accession>A0A1M6DT12</accession>
<evidence type="ECO:0000256" key="2">
    <source>
        <dbReference type="ARBA" id="ARBA00022679"/>
    </source>
</evidence>
<feature type="binding site" evidence="4">
    <location>
        <position position="152"/>
    </location>
    <ligand>
        <name>Zn(2+)</name>
        <dbReference type="ChEBI" id="CHEBI:29105"/>
    </ligand>
</feature>